<dbReference type="RefSeq" id="WP_221861946.1">
    <property type="nucleotide sequence ID" value="NZ_JAIKTU010000013.1"/>
</dbReference>
<organism evidence="1 2">
    <name type="scientific">Clostridium sardiniense</name>
    <name type="common">Clostridium absonum</name>
    <dbReference type="NCBI Taxonomy" id="29369"/>
    <lineage>
        <taxon>Bacteria</taxon>
        <taxon>Bacillati</taxon>
        <taxon>Bacillota</taxon>
        <taxon>Clostridia</taxon>
        <taxon>Eubacteriales</taxon>
        <taxon>Clostridiaceae</taxon>
        <taxon>Clostridium</taxon>
    </lineage>
</organism>
<evidence type="ECO:0000313" key="2">
    <source>
        <dbReference type="Proteomes" id="UP001299068"/>
    </source>
</evidence>
<comment type="caution">
    <text evidence="1">The sequence shown here is derived from an EMBL/GenBank/DDBJ whole genome shotgun (WGS) entry which is preliminary data.</text>
</comment>
<name>A0ABS7L0X6_CLOSR</name>
<keyword evidence="2" id="KW-1185">Reference proteome</keyword>
<dbReference type="Proteomes" id="UP001299068">
    <property type="component" value="Unassembled WGS sequence"/>
</dbReference>
<reference evidence="1 2" key="1">
    <citation type="journal article" date="2021" name="Cell Host Microbe">
        <title>in vivo commensal control of Clostridioides difficile virulence.</title>
        <authorList>
            <person name="Girinathan B.P."/>
            <person name="Dibenedetto N."/>
            <person name="Worley J.N."/>
            <person name="Peltier J."/>
            <person name="Arrieta-Ortiz M.L."/>
            <person name="Rupa Christinal Immanuel S."/>
            <person name="Lavin R."/>
            <person name="Delaney M.L."/>
            <person name="Cummins C."/>
            <person name="Hoffmann M."/>
            <person name="Luo Y."/>
            <person name="Gonzalez-Escalona N."/>
            <person name="Allard M."/>
            <person name="Onderdonk A.B."/>
            <person name="Gerber G.K."/>
            <person name="Sonenshein A.L."/>
            <person name="Baliga N."/>
            <person name="Dupuy B."/>
            <person name="Bry L."/>
        </authorList>
    </citation>
    <scope>NUCLEOTIDE SEQUENCE [LARGE SCALE GENOMIC DNA]</scope>
    <source>
        <strain evidence="1 2">DSM 599</strain>
    </source>
</reference>
<protein>
    <submittedName>
        <fullName evidence="1">Uncharacterized protein</fullName>
    </submittedName>
</protein>
<evidence type="ECO:0000313" key="1">
    <source>
        <dbReference type="EMBL" id="MBY0756718.1"/>
    </source>
</evidence>
<gene>
    <name evidence="1" type="ORF">K5V21_14815</name>
</gene>
<sequence>MVLEKERFIKDNVVYLVRYDNVIFKTKTYTEFLNVFYEGNYIDSIEKKEEFLIGLIEMVALINDFNLLIYDNYENLTNEKPEIEKNEFTLYKDNINSVINILNLLDIARVFQVIGEII</sequence>
<dbReference type="EMBL" id="JAIKTU010000013">
    <property type="protein sequence ID" value="MBY0756718.1"/>
    <property type="molecule type" value="Genomic_DNA"/>
</dbReference>
<accession>A0ABS7L0X6</accession>
<proteinExistence type="predicted"/>